<dbReference type="AlphaFoldDB" id="A0A3N4KRI5"/>
<organism evidence="2 3">
    <name type="scientific">Morchella conica CCBAS932</name>
    <dbReference type="NCBI Taxonomy" id="1392247"/>
    <lineage>
        <taxon>Eukaryota</taxon>
        <taxon>Fungi</taxon>
        <taxon>Dikarya</taxon>
        <taxon>Ascomycota</taxon>
        <taxon>Pezizomycotina</taxon>
        <taxon>Pezizomycetes</taxon>
        <taxon>Pezizales</taxon>
        <taxon>Morchellaceae</taxon>
        <taxon>Morchella</taxon>
    </lineage>
</organism>
<reference evidence="2 3" key="1">
    <citation type="journal article" date="2018" name="Nat. Ecol. Evol.">
        <title>Pezizomycetes genomes reveal the molecular basis of ectomycorrhizal truffle lifestyle.</title>
        <authorList>
            <person name="Murat C."/>
            <person name="Payen T."/>
            <person name="Noel B."/>
            <person name="Kuo A."/>
            <person name="Morin E."/>
            <person name="Chen J."/>
            <person name="Kohler A."/>
            <person name="Krizsan K."/>
            <person name="Balestrini R."/>
            <person name="Da Silva C."/>
            <person name="Montanini B."/>
            <person name="Hainaut M."/>
            <person name="Levati E."/>
            <person name="Barry K.W."/>
            <person name="Belfiori B."/>
            <person name="Cichocki N."/>
            <person name="Clum A."/>
            <person name="Dockter R.B."/>
            <person name="Fauchery L."/>
            <person name="Guy J."/>
            <person name="Iotti M."/>
            <person name="Le Tacon F."/>
            <person name="Lindquist E.A."/>
            <person name="Lipzen A."/>
            <person name="Malagnac F."/>
            <person name="Mello A."/>
            <person name="Molinier V."/>
            <person name="Miyauchi S."/>
            <person name="Poulain J."/>
            <person name="Riccioni C."/>
            <person name="Rubini A."/>
            <person name="Sitrit Y."/>
            <person name="Splivallo R."/>
            <person name="Traeger S."/>
            <person name="Wang M."/>
            <person name="Zifcakova L."/>
            <person name="Wipf D."/>
            <person name="Zambonelli A."/>
            <person name="Paolocci F."/>
            <person name="Nowrousian M."/>
            <person name="Ottonello S."/>
            <person name="Baldrian P."/>
            <person name="Spatafora J.W."/>
            <person name="Henrissat B."/>
            <person name="Nagy L.G."/>
            <person name="Aury J.M."/>
            <person name="Wincker P."/>
            <person name="Grigoriev I.V."/>
            <person name="Bonfante P."/>
            <person name="Martin F.M."/>
        </authorList>
    </citation>
    <scope>NUCLEOTIDE SEQUENCE [LARGE SCALE GENOMIC DNA]</scope>
    <source>
        <strain evidence="2 3">CCBAS932</strain>
    </source>
</reference>
<feature type="transmembrane region" description="Helical" evidence="1">
    <location>
        <begin position="58"/>
        <end position="77"/>
    </location>
</feature>
<proteinExistence type="predicted"/>
<dbReference type="EMBL" id="ML119124">
    <property type="protein sequence ID" value="RPB13106.1"/>
    <property type="molecule type" value="Genomic_DNA"/>
</dbReference>
<name>A0A3N4KRI5_9PEZI</name>
<dbReference type="InParanoid" id="A0A3N4KRI5"/>
<evidence type="ECO:0000256" key="1">
    <source>
        <dbReference type="SAM" id="Phobius"/>
    </source>
</evidence>
<keyword evidence="1" id="KW-0472">Membrane</keyword>
<gene>
    <name evidence="2" type="ORF">P167DRAFT_130972</name>
</gene>
<evidence type="ECO:0000313" key="2">
    <source>
        <dbReference type="EMBL" id="RPB13106.1"/>
    </source>
</evidence>
<dbReference type="Proteomes" id="UP000277580">
    <property type="component" value="Unassembled WGS sequence"/>
</dbReference>
<sequence>MDILGGKKKFKTCEVKLFSNYYQPGKEGILVGSKRGSCLMNNFFFHGSGGKGGASYSFFFFSFSVFCYLCAFCLFYSPPGGYLQ</sequence>
<keyword evidence="1" id="KW-0812">Transmembrane</keyword>
<keyword evidence="3" id="KW-1185">Reference proteome</keyword>
<keyword evidence="1" id="KW-1133">Transmembrane helix</keyword>
<protein>
    <submittedName>
        <fullName evidence="2">Uncharacterized protein</fullName>
    </submittedName>
</protein>
<evidence type="ECO:0000313" key="3">
    <source>
        <dbReference type="Proteomes" id="UP000277580"/>
    </source>
</evidence>
<accession>A0A3N4KRI5</accession>